<dbReference type="Pfam" id="PF01740">
    <property type="entry name" value="STAS"/>
    <property type="match status" value="1"/>
</dbReference>
<dbReference type="AlphaFoldDB" id="A0A1G6Z9P3"/>
<protein>
    <submittedName>
        <fullName evidence="3">Anti-anti-sigma factor</fullName>
    </submittedName>
</protein>
<organism evidence="3 4">
    <name type="scientific">Rhodococcus tukisamuensis</name>
    <dbReference type="NCBI Taxonomy" id="168276"/>
    <lineage>
        <taxon>Bacteria</taxon>
        <taxon>Bacillati</taxon>
        <taxon>Actinomycetota</taxon>
        <taxon>Actinomycetes</taxon>
        <taxon>Mycobacteriales</taxon>
        <taxon>Nocardiaceae</taxon>
        <taxon>Rhodococcus</taxon>
    </lineage>
</organism>
<reference evidence="3 4" key="1">
    <citation type="submission" date="2016-10" db="EMBL/GenBank/DDBJ databases">
        <authorList>
            <person name="de Groot N.N."/>
        </authorList>
    </citation>
    <scope>NUCLEOTIDE SEQUENCE [LARGE SCALE GENOMIC DNA]</scope>
    <source>
        <strain evidence="3 4">JCM 11308</strain>
    </source>
</reference>
<proteinExistence type="predicted"/>
<feature type="region of interest" description="Disordered" evidence="1">
    <location>
        <begin position="133"/>
        <end position="153"/>
    </location>
</feature>
<dbReference type="Gene3D" id="3.30.750.24">
    <property type="entry name" value="STAS domain"/>
    <property type="match status" value="1"/>
</dbReference>
<evidence type="ECO:0000259" key="2">
    <source>
        <dbReference type="PROSITE" id="PS50801"/>
    </source>
</evidence>
<gene>
    <name evidence="3" type="ORF">SAMN05444580_108160</name>
</gene>
<dbReference type="EMBL" id="FNAB01000008">
    <property type="protein sequence ID" value="SDD99320.1"/>
    <property type="molecule type" value="Genomic_DNA"/>
</dbReference>
<dbReference type="STRING" id="168276.SAMN05444580_108160"/>
<sequence>MSSFLASAFCPGFGVRMCRLPHVGDRGTVLLTLSGELDENSLCDFEAALRGGPDEWPAAVIVNLRGLTFLSVGGLWLLTAVNADRRGIEISVVAPPRGVRRGLAVAGLTEQMPIFDTVEEAIVWHERSRAGVSGGVTGAAAPRRIPARREQAS</sequence>
<dbReference type="CDD" id="cd07043">
    <property type="entry name" value="STAS_anti-anti-sigma_factors"/>
    <property type="match status" value="1"/>
</dbReference>
<feature type="domain" description="STAS" evidence="2">
    <location>
        <begin position="27"/>
        <end position="125"/>
    </location>
</feature>
<evidence type="ECO:0000256" key="1">
    <source>
        <dbReference type="SAM" id="MobiDB-lite"/>
    </source>
</evidence>
<dbReference type="InterPro" id="IPR002645">
    <property type="entry name" value="STAS_dom"/>
</dbReference>
<dbReference type="InterPro" id="IPR036513">
    <property type="entry name" value="STAS_dom_sf"/>
</dbReference>
<dbReference type="PROSITE" id="PS50801">
    <property type="entry name" value="STAS"/>
    <property type="match status" value="1"/>
</dbReference>
<keyword evidence="4" id="KW-1185">Reference proteome</keyword>
<accession>A0A1G6Z9P3</accession>
<evidence type="ECO:0000313" key="4">
    <source>
        <dbReference type="Proteomes" id="UP000199417"/>
    </source>
</evidence>
<name>A0A1G6Z9P3_9NOCA</name>
<dbReference type="Proteomes" id="UP000199417">
    <property type="component" value="Unassembled WGS sequence"/>
</dbReference>
<evidence type="ECO:0000313" key="3">
    <source>
        <dbReference type="EMBL" id="SDD99320.1"/>
    </source>
</evidence>
<dbReference type="SUPFAM" id="SSF52091">
    <property type="entry name" value="SpoIIaa-like"/>
    <property type="match status" value="1"/>
</dbReference>